<dbReference type="Proteomes" id="UP001198163">
    <property type="component" value="Unassembled WGS sequence"/>
</dbReference>
<dbReference type="EMBL" id="JAINWA010000003">
    <property type="protein sequence ID" value="MCD1654953.1"/>
    <property type="molecule type" value="Genomic_DNA"/>
</dbReference>
<accession>A0AAE3EK43</accession>
<feature type="chain" id="PRO_5041946385" evidence="1">
    <location>
        <begin position="23"/>
        <end position="370"/>
    </location>
</feature>
<sequence>MRIRISGMLACVLMCSNLGSQAVSLSNFNVESILSIQEDSFMPNADTEVSAGARFAPAASVLLEAAFTLEISDMADFLHPLPEYREPGNFYFDGASLQFPRRSETGASWGVFTGFFDDPSSDSLLKRELKTSVSPPEFRAMPAGSVFDPDPVIAGNGLVFWGVPGDGSLALAGYGYWNSLLGSDTALTWDVRASRTDVFFTYNMYGGFLAEMATGVPYLRAGFTGLFSSEQGNSLFIEGILKDYAPGSKKRIDRNIHVLFEPRIQLRPADIALSFFYSPLEEENTNYIGGNLLIGFGDLKKNRMRGGMSVLASIDPNNPGTISPFSFSLTPFYAVAKGDFAIESAAVIHPLSFDEWRSAVQLQLRVKAVY</sequence>
<proteinExistence type="predicted"/>
<keyword evidence="3" id="KW-1185">Reference proteome</keyword>
<dbReference type="RefSeq" id="WP_230755646.1">
    <property type="nucleotide sequence ID" value="NZ_JAINWA010000003.1"/>
</dbReference>
<evidence type="ECO:0000256" key="1">
    <source>
        <dbReference type="SAM" id="SignalP"/>
    </source>
</evidence>
<name>A0AAE3EK43_9SPIR</name>
<feature type="signal peptide" evidence="1">
    <location>
        <begin position="1"/>
        <end position="22"/>
    </location>
</feature>
<dbReference type="AlphaFoldDB" id="A0AAE3EK43"/>
<evidence type="ECO:0000313" key="2">
    <source>
        <dbReference type="EMBL" id="MCD1654953.1"/>
    </source>
</evidence>
<protein>
    <submittedName>
        <fullName evidence="2">Uncharacterized protein</fullName>
    </submittedName>
</protein>
<reference evidence="2" key="1">
    <citation type="submission" date="2021-08" db="EMBL/GenBank/DDBJ databases">
        <title>Comparative analyses of Brucepasteria parasyntrophica and Teretinema zuelzerae.</title>
        <authorList>
            <person name="Song Y."/>
            <person name="Brune A."/>
        </authorList>
    </citation>
    <scope>NUCLEOTIDE SEQUENCE</scope>
    <source>
        <strain evidence="2">DSM 1903</strain>
    </source>
</reference>
<comment type="caution">
    <text evidence="2">The sequence shown here is derived from an EMBL/GenBank/DDBJ whole genome shotgun (WGS) entry which is preliminary data.</text>
</comment>
<organism evidence="2 3">
    <name type="scientific">Teretinema zuelzerae</name>
    <dbReference type="NCBI Taxonomy" id="156"/>
    <lineage>
        <taxon>Bacteria</taxon>
        <taxon>Pseudomonadati</taxon>
        <taxon>Spirochaetota</taxon>
        <taxon>Spirochaetia</taxon>
        <taxon>Spirochaetales</taxon>
        <taxon>Treponemataceae</taxon>
        <taxon>Teretinema</taxon>
    </lineage>
</organism>
<gene>
    <name evidence="2" type="ORF">K7J14_09605</name>
</gene>
<keyword evidence="1" id="KW-0732">Signal</keyword>
<evidence type="ECO:0000313" key="3">
    <source>
        <dbReference type="Proteomes" id="UP001198163"/>
    </source>
</evidence>